<evidence type="ECO:0000313" key="1">
    <source>
        <dbReference type="EMBL" id="KAB1641025.1"/>
    </source>
</evidence>
<dbReference type="AlphaFoldDB" id="A0A7C8FYJ6"/>
<proteinExistence type="predicted"/>
<evidence type="ECO:0000313" key="2">
    <source>
        <dbReference type="Proteomes" id="UP000479639"/>
    </source>
</evidence>
<comment type="caution">
    <text evidence="1">The sequence shown here is derived from an EMBL/GenBank/DDBJ whole genome shotgun (WGS) entry which is preliminary data.</text>
</comment>
<name>A0A7C8FYJ6_9ACTN</name>
<dbReference type="RefSeq" id="WP_135971491.1">
    <property type="nucleotide sequence ID" value="NZ_CAKODJ010000009.1"/>
</dbReference>
<dbReference type="Pfam" id="PF02620">
    <property type="entry name" value="YceD"/>
    <property type="match status" value="1"/>
</dbReference>
<reference evidence="1 2" key="1">
    <citation type="submission" date="2019-09" db="EMBL/GenBank/DDBJ databases">
        <title>Whole genome shotgun sequencing (WGS) of Ellagibacter isourolithinifaciens DSM 104140(T) and Adlercreutzia muris DSM 29508(T).</title>
        <authorList>
            <person name="Stoll D.A."/>
            <person name="Danylec N."/>
            <person name="Huch M."/>
        </authorList>
    </citation>
    <scope>NUCLEOTIDE SEQUENCE [LARGE SCALE GENOMIC DNA]</scope>
    <source>
        <strain evidence="1 2">DSM 29508</strain>
    </source>
</reference>
<dbReference type="PANTHER" id="PTHR34374">
    <property type="entry name" value="LARGE RIBOSOMAL RNA SUBUNIT ACCUMULATION PROTEIN YCED HOMOLOG 1, CHLOROPLASTIC"/>
    <property type="match status" value="1"/>
</dbReference>
<accession>A0A7C8FYJ6</accession>
<protein>
    <submittedName>
        <fullName evidence="1">DUF177 domain-containing protein</fullName>
    </submittedName>
</protein>
<gene>
    <name evidence="1" type="ORF">F8D48_10115</name>
</gene>
<dbReference type="PANTHER" id="PTHR34374:SF1">
    <property type="entry name" value="LARGE RIBOSOMAL RNA SUBUNIT ACCUMULATION PROTEIN YCED HOMOLOG 1, CHLOROPLASTIC"/>
    <property type="match status" value="1"/>
</dbReference>
<organism evidence="1 2">
    <name type="scientific">Adlercreutzia muris</name>
    <dbReference type="NCBI Taxonomy" id="1796610"/>
    <lineage>
        <taxon>Bacteria</taxon>
        <taxon>Bacillati</taxon>
        <taxon>Actinomycetota</taxon>
        <taxon>Coriobacteriia</taxon>
        <taxon>Eggerthellales</taxon>
        <taxon>Eggerthellaceae</taxon>
        <taxon>Adlercreutzia</taxon>
    </lineage>
</organism>
<keyword evidence="2" id="KW-1185">Reference proteome</keyword>
<dbReference type="Proteomes" id="UP000479639">
    <property type="component" value="Unassembled WGS sequence"/>
</dbReference>
<sequence>MARTENPAIIHIPDELFETAESRHFEGELSLAELAAGPDTYRFDGPVSWAVDVTNTGEALLVMGQASARALTGCARCLEDVPYDLEGDIEGYFLAAGDRIEAPEDLEGDEFEVLSESHAIDLVPLVEQALLLELPLVPLCDDDCRGLCPRCGANLNEGPCQCDDGPVGEDNPFAALKDFKFDA</sequence>
<dbReference type="EMBL" id="WAJS01000038">
    <property type="protein sequence ID" value="KAB1641025.1"/>
    <property type="molecule type" value="Genomic_DNA"/>
</dbReference>
<dbReference type="InterPro" id="IPR003772">
    <property type="entry name" value="YceD"/>
</dbReference>